<dbReference type="InterPro" id="IPR001944">
    <property type="entry name" value="Glycoside_Hdrlase_35"/>
</dbReference>
<feature type="signal peptide" evidence="4">
    <location>
        <begin position="1"/>
        <end position="24"/>
    </location>
</feature>
<dbReference type="Pfam" id="PF01301">
    <property type="entry name" value="Glyco_hydro_35"/>
    <property type="match status" value="1"/>
</dbReference>
<evidence type="ECO:0000256" key="4">
    <source>
        <dbReference type="SAM" id="SignalP"/>
    </source>
</evidence>
<dbReference type="PRINTS" id="PR00742">
    <property type="entry name" value="GLHYDRLASE35"/>
</dbReference>
<evidence type="ECO:0000256" key="3">
    <source>
        <dbReference type="ARBA" id="ARBA00012756"/>
    </source>
</evidence>
<reference evidence="6 7" key="1">
    <citation type="journal article" date="2019" name="Genome Biol. Evol.">
        <title>Insights into the evolution of the New World diploid cottons (Gossypium, subgenus Houzingenia) based on genome sequencing.</title>
        <authorList>
            <person name="Grover C.E."/>
            <person name="Arick M.A. 2nd"/>
            <person name="Thrash A."/>
            <person name="Conover J.L."/>
            <person name="Sanders W.S."/>
            <person name="Peterson D.G."/>
            <person name="Frelichowski J.E."/>
            <person name="Scheffler J.A."/>
            <person name="Scheffler B.E."/>
            <person name="Wendel J.F."/>
        </authorList>
    </citation>
    <scope>NUCLEOTIDE SEQUENCE [LARGE SCALE GENOMIC DNA]</scope>
    <source>
        <strain evidence="6">185</strain>
        <tissue evidence="6">Leaf</tissue>
    </source>
</reference>
<dbReference type="PANTHER" id="PTHR23421">
    <property type="entry name" value="BETA-GALACTOSIDASE RELATED"/>
    <property type="match status" value="1"/>
</dbReference>
<dbReference type="InterPro" id="IPR031330">
    <property type="entry name" value="Gly_Hdrlase_35_cat"/>
</dbReference>
<dbReference type="SUPFAM" id="SSF51445">
    <property type="entry name" value="(Trans)glycosidases"/>
    <property type="match status" value="1"/>
</dbReference>
<evidence type="ECO:0000256" key="2">
    <source>
        <dbReference type="ARBA" id="ARBA00009809"/>
    </source>
</evidence>
<evidence type="ECO:0000256" key="1">
    <source>
        <dbReference type="ARBA" id="ARBA00001412"/>
    </source>
</evidence>
<dbReference type="Gene3D" id="3.20.20.80">
    <property type="entry name" value="Glycosidases"/>
    <property type="match status" value="1"/>
</dbReference>
<name>A0A7J8YU77_GOSAI</name>
<evidence type="ECO:0000313" key="6">
    <source>
        <dbReference type="EMBL" id="MBA0703123.1"/>
    </source>
</evidence>
<dbReference type="GO" id="GO:0005975">
    <property type="term" value="P:carbohydrate metabolic process"/>
    <property type="evidence" value="ECO:0007669"/>
    <property type="project" value="InterPro"/>
</dbReference>
<sequence length="259" mass="28880">MTNVCIVQILTAVGLNMGVPWVMCKEDDAPGPVINAWNGFYCDAFSHNKPYPPSLWVEACSGWFTEFGGTIHRCPVQDLAFAVTHFGTSNEFKVMANDQYTYDSTMEEPTMDGPFITTSYDYDAPIDEYGLIRGPKHGLLKELRRAIKLCEHALVPSDPTVTSLGTYQQVGFLWPCILSKARKLCNFSWETYNEDISSLGESSRITVPGLLEHLNVTSYLWYTTSVDISLLESFLRGGRKSTLDANSVGHALHVFINGQ</sequence>
<accession>A0A7J8YU77</accession>
<feature type="chain" id="PRO_5029653718" description="beta-galactosidase" evidence="4">
    <location>
        <begin position="25"/>
        <end position="259"/>
    </location>
</feature>
<dbReference type="GO" id="GO:0004565">
    <property type="term" value="F:beta-galactosidase activity"/>
    <property type="evidence" value="ECO:0007669"/>
    <property type="project" value="UniProtKB-EC"/>
</dbReference>
<dbReference type="Proteomes" id="UP000593577">
    <property type="component" value="Unassembled WGS sequence"/>
</dbReference>
<comment type="similarity">
    <text evidence="2">Belongs to the glycosyl hydrolase 35 family.</text>
</comment>
<keyword evidence="4" id="KW-0732">Signal</keyword>
<evidence type="ECO:0000313" key="7">
    <source>
        <dbReference type="Proteomes" id="UP000593577"/>
    </source>
</evidence>
<comment type="caution">
    <text evidence="6">The sequence shown here is derived from an EMBL/GenBank/DDBJ whole genome shotgun (WGS) entry which is preliminary data.</text>
</comment>
<dbReference type="InterPro" id="IPR008979">
    <property type="entry name" value="Galactose-bd-like_sf"/>
</dbReference>
<protein>
    <recommendedName>
        <fullName evidence="3">beta-galactosidase</fullName>
        <ecNumber evidence="3">3.2.1.23</ecNumber>
    </recommendedName>
</protein>
<dbReference type="SUPFAM" id="SSF49785">
    <property type="entry name" value="Galactose-binding domain-like"/>
    <property type="match status" value="1"/>
</dbReference>
<proteinExistence type="inferred from homology"/>
<evidence type="ECO:0000259" key="5">
    <source>
        <dbReference type="Pfam" id="PF01301"/>
    </source>
</evidence>
<organism evidence="6 7">
    <name type="scientific">Gossypium aridum</name>
    <name type="common">American cotton</name>
    <name type="synonym">Erioxylum aridum</name>
    <dbReference type="NCBI Taxonomy" id="34290"/>
    <lineage>
        <taxon>Eukaryota</taxon>
        <taxon>Viridiplantae</taxon>
        <taxon>Streptophyta</taxon>
        <taxon>Embryophyta</taxon>
        <taxon>Tracheophyta</taxon>
        <taxon>Spermatophyta</taxon>
        <taxon>Magnoliopsida</taxon>
        <taxon>eudicotyledons</taxon>
        <taxon>Gunneridae</taxon>
        <taxon>Pentapetalae</taxon>
        <taxon>rosids</taxon>
        <taxon>malvids</taxon>
        <taxon>Malvales</taxon>
        <taxon>Malvaceae</taxon>
        <taxon>Malvoideae</taxon>
        <taxon>Gossypium</taxon>
    </lineage>
</organism>
<dbReference type="EC" id="3.2.1.23" evidence="3"/>
<gene>
    <name evidence="6" type="ORF">Goari_026875</name>
</gene>
<dbReference type="EMBL" id="JABFAA010355376">
    <property type="protein sequence ID" value="MBA0703123.1"/>
    <property type="molecule type" value="Genomic_DNA"/>
</dbReference>
<dbReference type="InterPro" id="IPR017853">
    <property type="entry name" value="GH"/>
</dbReference>
<keyword evidence="7" id="KW-1185">Reference proteome</keyword>
<comment type="catalytic activity">
    <reaction evidence="1">
        <text>Hydrolysis of terminal non-reducing beta-D-galactose residues in beta-D-galactosides.</text>
        <dbReference type="EC" id="3.2.1.23"/>
    </reaction>
</comment>
<feature type="domain" description="Glycoside hydrolase 35 catalytic" evidence="5">
    <location>
        <begin position="12"/>
        <end position="146"/>
    </location>
</feature>
<dbReference type="AlphaFoldDB" id="A0A7J8YU77"/>